<dbReference type="RefSeq" id="WP_073076030.1">
    <property type="nucleotide sequence ID" value="NZ_FQXV01000001.1"/>
</dbReference>
<evidence type="ECO:0000256" key="4">
    <source>
        <dbReference type="ARBA" id="ARBA00023136"/>
    </source>
</evidence>
<dbReference type="GO" id="GO:0016020">
    <property type="term" value="C:membrane"/>
    <property type="evidence" value="ECO:0007669"/>
    <property type="project" value="UniProtKB-SubCell"/>
</dbReference>
<sequence length="133" mass="14836">MKVNPHRSSLGMDANTLALLSYVAAFVLSWVPIIKYVAWAAPLVLFFVEKQSPFVKFHAMQAFLLEVVSWVITIVFSVLLFWMPFNGLLAAILNVLLTILAIVALVKAGGYEEYKIPVIGDIADKIRRSNMPI</sequence>
<dbReference type="AlphaFoldDB" id="A0A1M5UFC8"/>
<evidence type="ECO:0000256" key="3">
    <source>
        <dbReference type="ARBA" id="ARBA00022989"/>
    </source>
</evidence>
<evidence type="ECO:0000256" key="2">
    <source>
        <dbReference type="ARBA" id="ARBA00022692"/>
    </source>
</evidence>
<feature type="transmembrane region" description="Helical" evidence="5">
    <location>
        <begin position="60"/>
        <end position="82"/>
    </location>
</feature>
<evidence type="ECO:0000256" key="1">
    <source>
        <dbReference type="ARBA" id="ARBA00004141"/>
    </source>
</evidence>
<keyword evidence="4 5" id="KW-0472">Membrane</keyword>
<dbReference type="Proteomes" id="UP000183995">
    <property type="component" value="Unassembled WGS sequence"/>
</dbReference>
<dbReference type="Pfam" id="PF09685">
    <property type="entry name" value="MamF_MmsF"/>
    <property type="match status" value="1"/>
</dbReference>
<dbReference type="EMBL" id="FQXV01000001">
    <property type="protein sequence ID" value="SHH61657.1"/>
    <property type="molecule type" value="Genomic_DNA"/>
</dbReference>
<dbReference type="PANTHER" id="PTHR36460">
    <property type="entry name" value="UPF0132 DOMAIN PROTEIN (AFU_ORTHOLOGUE AFUA_3G10255)"/>
    <property type="match status" value="1"/>
</dbReference>
<keyword evidence="7" id="KW-1185">Reference proteome</keyword>
<name>A0A1M5UFC8_9FIRM</name>
<feature type="transmembrane region" description="Helical" evidence="5">
    <location>
        <begin position="20"/>
        <end position="48"/>
    </location>
</feature>
<dbReference type="PANTHER" id="PTHR36460:SF1">
    <property type="entry name" value="UPF0132 DOMAIN PROTEIN (AFU_ORTHOLOGUE AFUA_3G10255)"/>
    <property type="match status" value="1"/>
</dbReference>
<reference evidence="6 7" key="1">
    <citation type="submission" date="2016-11" db="EMBL/GenBank/DDBJ databases">
        <authorList>
            <person name="Jaros S."/>
            <person name="Januszkiewicz K."/>
            <person name="Wedrychowicz H."/>
        </authorList>
    </citation>
    <scope>NUCLEOTIDE SEQUENCE [LARGE SCALE GENOMIC DNA]</scope>
    <source>
        <strain evidence="6 7">DSM 10068</strain>
    </source>
</reference>
<dbReference type="STRING" id="1123282.SAMN02745823_00493"/>
<keyword evidence="3 5" id="KW-1133">Transmembrane helix</keyword>
<accession>A0A1M5UFC8</accession>
<dbReference type="OrthoDB" id="2657448at2"/>
<evidence type="ECO:0000313" key="7">
    <source>
        <dbReference type="Proteomes" id="UP000183995"/>
    </source>
</evidence>
<proteinExistence type="predicted"/>
<evidence type="ECO:0000256" key="5">
    <source>
        <dbReference type="SAM" id="Phobius"/>
    </source>
</evidence>
<feature type="transmembrane region" description="Helical" evidence="5">
    <location>
        <begin position="88"/>
        <end position="106"/>
    </location>
</feature>
<protein>
    <submittedName>
        <fullName evidence="6">Uncharacterized membrane protein</fullName>
    </submittedName>
</protein>
<evidence type="ECO:0000313" key="6">
    <source>
        <dbReference type="EMBL" id="SHH61657.1"/>
    </source>
</evidence>
<organism evidence="6 7">
    <name type="scientific">Sporobacter termitidis DSM 10068</name>
    <dbReference type="NCBI Taxonomy" id="1123282"/>
    <lineage>
        <taxon>Bacteria</taxon>
        <taxon>Bacillati</taxon>
        <taxon>Bacillota</taxon>
        <taxon>Clostridia</taxon>
        <taxon>Eubacteriales</taxon>
        <taxon>Oscillospiraceae</taxon>
        <taxon>Sporobacter</taxon>
    </lineage>
</organism>
<dbReference type="InterPro" id="IPR019109">
    <property type="entry name" value="MamF_MmsF"/>
</dbReference>
<gene>
    <name evidence="6" type="ORF">SAMN02745823_00493</name>
</gene>
<comment type="subcellular location">
    <subcellularLocation>
        <location evidence="1">Membrane</location>
        <topology evidence="1">Multi-pass membrane protein</topology>
    </subcellularLocation>
</comment>
<keyword evidence="2 5" id="KW-0812">Transmembrane</keyword>